<accession>A0A2K8L140</accession>
<gene>
    <name evidence="1" type="ORF">Ga0123462_0152</name>
</gene>
<evidence type="ECO:0000313" key="2">
    <source>
        <dbReference type="Proteomes" id="UP000231637"/>
    </source>
</evidence>
<dbReference type="Proteomes" id="UP000231637">
    <property type="component" value="Chromosome"/>
</dbReference>
<reference evidence="1 2" key="1">
    <citation type="submission" date="2016-12" db="EMBL/GenBank/DDBJ databases">
        <title>Isolation and genomic insights into novel planktonic Zetaproteobacteria from stratified waters of the Chesapeake Bay.</title>
        <authorList>
            <person name="McAllister S.M."/>
            <person name="Kato S."/>
            <person name="Chan C.S."/>
            <person name="Chiu B.K."/>
            <person name="Field E.K."/>
        </authorList>
    </citation>
    <scope>NUCLEOTIDE SEQUENCE [LARGE SCALE GENOMIC DNA]</scope>
    <source>
        <strain evidence="1 2">CP-8</strain>
    </source>
</reference>
<evidence type="ECO:0000313" key="1">
    <source>
        <dbReference type="EMBL" id="ATX81030.1"/>
    </source>
</evidence>
<keyword evidence="2" id="KW-1185">Reference proteome</keyword>
<dbReference type="RefSeq" id="WP_100264552.1">
    <property type="nucleotide sequence ID" value="NZ_CP018800.1"/>
</dbReference>
<sequence length="175" mass="19515">MILKPQDIVVVLKLVALKGRPWRYVQLANELAMSASEINAGVKRALQARLLVQLGPDKQPMPNRKALGEFLIHGVKYAFPPDHGAIVRGMKTAYAVSPVADQLHLNDENPPVWPHAEGKDRGPSFSPLYRSVPMAAERDAALYELLALVDAIRDGRVREREIAENLLRQRLNAWA</sequence>
<dbReference type="OrthoDB" id="194359at2"/>
<proteinExistence type="predicted"/>
<protein>
    <submittedName>
        <fullName evidence="1">Uncharacterized protein</fullName>
    </submittedName>
</protein>
<dbReference type="KEGG" id="mfn:Ga0123462_0152"/>
<dbReference type="AlphaFoldDB" id="A0A2K8L140"/>
<name>A0A2K8L140_9PROT</name>
<organism evidence="1 2">
    <name type="scientific">Mariprofundus ferrinatatus</name>
    <dbReference type="NCBI Taxonomy" id="1921087"/>
    <lineage>
        <taxon>Bacteria</taxon>
        <taxon>Pseudomonadati</taxon>
        <taxon>Pseudomonadota</taxon>
        <taxon>Candidatius Mariprofundia</taxon>
        <taxon>Mariprofundales</taxon>
        <taxon>Mariprofundaceae</taxon>
        <taxon>Mariprofundus</taxon>
    </lineage>
</organism>
<dbReference type="EMBL" id="CP018800">
    <property type="protein sequence ID" value="ATX81030.1"/>
    <property type="molecule type" value="Genomic_DNA"/>
</dbReference>